<reference evidence="12" key="1">
    <citation type="submission" date="2020-10" db="EMBL/GenBank/DDBJ databases">
        <authorList>
            <person name="Gilroy R."/>
        </authorList>
    </citation>
    <scope>NUCLEOTIDE SEQUENCE</scope>
    <source>
        <strain evidence="12">CHK152-2994</strain>
    </source>
</reference>
<evidence type="ECO:0000256" key="5">
    <source>
        <dbReference type="ARBA" id="ARBA00022741"/>
    </source>
</evidence>
<dbReference type="InterPro" id="IPR054481">
    <property type="entry name" value="GWD1_pHisD"/>
</dbReference>
<dbReference type="Pfam" id="PF22973">
    <property type="entry name" value="GWD1_pHisD"/>
    <property type="match status" value="1"/>
</dbReference>
<dbReference type="GO" id="GO:0005524">
    <property type="term" value="F:ATP binding"/>
    <property type="evidence" value="ECO:0007669"/>
    <property type="project" value="UniProtKB-KW"/>
</dbReference>
<dbReference type="GO" id="GO:0046872">
    <property type="term" value="F:metal ion binding"/>
    <property type="evidence" value="ECO:0007669"/>
    <property type="project" value="UniProtKB-KW"/>
</dbReference>
<comment type="cofactor">
    <cofactor evidence="1">
        <name>Mg(2+)</name>
        <dbReference type="ChEBI" id="CHEBI:18420"/>
    </cofactor>
</comment>
<dbReference type="Proteomes" id="UP000824139">
    <property type="component" value="Unassembled WGS sequence"/>
</dbReference>
<keyword evidence="3" id="KW-0808">Transferase</keyword>
<dbReference type="GO" id="GO:0016301">
    <property type="term" value="F:kinase activity"/>
    <property type="evidence" value="ECO:0007669"/>
    <property type="project" value="UniProtKB-KW"/>
</dbReference>
<evidence type="ECO:0000313" key="13">
    <source>
        <dbReference type="Proteomes" id="UP000824139"/>
    </source>
</evidence>
<keyword evidence="7" id="KW-0067">ATP-binding</keyword>
<organism evidence="12 13">
    <name type="scientific">Candidatus Scatenecus faecavium</name>
    <dbReference type="NCBI Taxonomy" id="2840915"/>
    <lineage>
        <taxon>Bacteria</taxon>
        <taxon>Candidatus Scatenecus</taxon>
    </lineage>
</organism>
<evidence type="ECO:0000256" key="8">
    <source>
        <dbReference type="ARBA" id="ARBA00022842"/>
    </source>
</evidence>
<evidence type="ECO:0000256" key="2">
    <source>
        <dbReference type="ARBA" id="ARBA00011738"/>
    </source>
</evidence>
<comment type="caution">
    <text evidence="12">The sequence shown here is derived from an EMBL/GenBank/DDBJ whole genome shotgun (WGS) entry which is preliminary data.</text>
</comment>
<evidence type="ECO:0000256" key="9">
    <source>
        <dbReference type="ARBA" id="ARBA00023277"/>
    </source>
</evidence>
<dbReference type="AlphaFoldDB" id="A0A9D1FX57"/>
<dbReference type="PANTHER" id="PTHR46999">
    <property type="entry name" value="ALPHA-GLUCAN WATER DIKINASE 1, CHLOROPLASTIC-RELATED"/>
    <property type="match status" value="1"/>
</dbReference>
<keyword evidence="9" id="KW-0119">Carbohydrate metabolism</keyword>
<evidence type="ECO:0000256" key="4">
    <source>
        <dbReference type="ARBA" id="ARBA00022723"/>
    </source>
</evidence>
<feature type="domain" description="Pyruvate phosphate dikinase AMP/ATP-binding" evidence="10">
    <location>
        <begin position="260"/>
        <end position="534"/>
    </location>
</feature>
<evidence type="ECO:0008006" key="14">
    <source>
        <dbReference type="Google" id="ProtNLM"/>
    </source>
</evidence>
<evidence type="ECO:0000259" key="11">
    <source>
        <dbReference type="Pfam" id="PF22973"/>
    </source>
</evidence>
<dbReference type="InterPro" id="IPR013815">
    <property type="entry name" value="ATP_grasp_subdomain_1"/>
</dbReference>
<evidence type="ECO:0000313" key="12">
    <source>
        <dbReference type="EMBL" id="HIS83762.1"/>
    </source>
</evidence>
<keyword evidence="6" id="KW-0418">Kinase</keyword>
<accession>A0A9D1FX57</accession>
<feature type="domain" description="Alpha-glucan water dikinase phosphohistidine-like" evidence="11">
    <location>
        <begin position="126"/>
        <end position="228"/>
    </location>
</feature>
<dbReference type="Gene3D" id="3.30.1490.20">
    <property type="entry name" value="ATP-grasp fold, A domain"/>
    <property type="match status" value="1"/>
</dbReference>
<keyword evidence="4" id="KW-0479">Metal-binding</keyword>
<evidence type="ECO:0000256" key="6">
    <source>
        <dbReference type="ARBA" id="ARBA00022777"/>
    </source>
</evidence>
<dbReference type="EMBL" id="DVJO01000200">
    <property type="protein sequence ID" value="HIS83762.1"/>
    <property type="molecule type" value="Genomic_DNA"/>
</dbReference>
<dbReference type="SUPFAM" id="SSF56059">
    <property type="entry name" value="Glutathione synthetase ATP-binding domain-like"/>
    <property type="match status" value="1"/>
</dbReference>
<keyword evidence="8" id="KW-0460">Magnesium</keyword>
<comment type="subunit">
    <text evidence="2">Homodimer.</text>
</comment>
<name>A0A9D1FX57_9BACT</name>
<reference evidence="12" key="2">
    <citation type="journal article" date="2021" name="PeerJ">
        <title>Extensive microbial diversity within the chicken gut microbiome revealed by metagenomics and culture.</title>
        <authorList>
            <person name="Gilroy R."/>
            <person name="Ravi A."/>
            <person name="Getino M."/>
            <person name="Pursley I."/>
            <person name="Horton D.L."/>
            <person name="Alikhan N.F."/>
            <person name="Baker D."/>
            <person name="Gharbi K."/>
            <person name="Hall N."/>
            <person name="Watson M."/>
            <person name="Adriaenssens E.M."/>
            <person name="Foster-Nyarko E."/>
            <person name="Jarju S."/>
            <person name="Secka A."/>
            <person name="Antonio M."/>
            <person name="Oren A."/>
            <person name="Chaudhuri R.R."/>
            <person name="La Ragione R."/>
            <person name="Hildebrand F."/>
            <person name="Pallen M.J."/>
        </authorList>
    </citation>
    <scope>NUCLEOTIDE SEQUENCE</scope>
    <source>
        <strain evidence="12">CHK152-2994</strain>
    </source>
</reference>
<gene>
    <name evidence="12" type="ORF">IAD41_09190</name>
</gene>
<protein>
    <recommendedName>
        <fullName evidence="14">Pyruvate, water dikinase</fullName>
    </recommendedName>
</protein>
<keyword evidence="5" id="KW-0547">Nucleotide-binding</keyword>
<evidence type="ECO:0000259" key="10">
    <source>
        <dbReference type="Pfam" id="PF01326"/>
    </source>
</evidence>
<evidence type="ECO:0000256" key="1">
    <source>
        <dbReference type="ARBA" id="ARBA00001946"/>
    </source>
</evidence>
<proteinExistence type="predicted"/>
<evidence type="ECO:0000256" key="3">
    <source>
        <dbReference type="ARBA" id="ARBA00022679"/>
    </source>
</evidence>
<dbReference type="Pfam" id="PF01326">
    <property type="entry name" value="PPDK_N"/>
    <property type="match status" value="1"/>
</dbReference>
<dbReference type="InterPro" id="IPR002192">
    <property type="entry name" value="PPDK_AMP/ATP-bd"/>
</dbReference>
<evidence type="ECO:0000256" key="7">
    <source>
        <dbReference type="ARBA" id="ARBA00022840"/>
    </source>
</evidence>
<feature type="non-terminal residue" evidence="12">
    <location>
        <position position="543"/>
    </location>
</feature>
<sequence length="543" mass="62545">MKIPSVKFYTPQFKAHSYKIEPKCCYITIQTDNNPNLGENPYLVYDYLGRQEVEMKKENGLYSAEVHSAPWQKDFKYHIKYQDTGALDLKDGKEYSLNFDELRMESIALLRKQHRQPMVQFFKSGSAVGKVLYQDIIEYDEIENNIKEPSIIVCKRPVTGCINNPNVVGLILLSDDTGTLSHLGAMLRNSTKICAAVYDMKVIKQLQALNGQNIEMEVKNDYINFAKSDKIPMPMTYPTIKVPKLKYSDKILTSDEYTLDLVGAKAVNLRRLEKLVNDGKIDVKIPKSIALTHGYIQKLFDENEEQRESYEERKDVYLCKEAAYAPYCEKQCEERMSDLIETLRKNGIDNKLLMVRSAFNGEDLPDYSAAGIYDSTLAYVEPEDLYNSIIRVAQSKWGYKAIFSRKKYGIPDDAIQPTVVLQNYIKPDYKFTLYTDYEDNKLRLELYSDNIWRGHEAHQPNVFTYDKKTGELTYDSVQLVEPQVTYDENLNVKEMQPLKYNLSGKPEVFELIQKLIDSSLVIEKEFGAPQDIEGGFAGNEVYL</sequence>